<evidence type="ECO:0000256" key="1">
    <source>
        <dbReference type="ARBA" id="ARBA00004606"/>
    </source>
</evidence>
<keyword evidence="13" id="KW-1185">Reference proteome</keyword>
<dbReference type="STRING" id="451379.A0A0N5AUB9"/>
<comment type="subcellular location">
    <subcellularLocation>
        <location evidence="1">Membrane</location>
        <topology evidence="1">Single-pass type II membrane protein</topology>
    </subcellularLocation>
</comment>
<keyword evidence="6" id="KW-0808">Transferase</keyword>
<dbReference type="Gene3D" id="3.90.550.50">
    <property type="match status" value="1"/>
</dbReference>
<evidence type="ECO:0000256" key="8">
    <source>
        <dbReference type="ARBA" id="ARBA00022741"/>
    </source>
</evidence>
<evidence type="ECO:0000256" key="2">
    <source>
        <dbReference type="ARBA" id="ARBA00004922"/>
    </source>
</evidence>
<dbReference type="InterPro" id="IPR026050">
    <property type="entry name" value="C1GALT1/C1GALT1_chp1"/>
</dbReference>
<evidence type="ECO:0000313" key="14">
    <source>
        <dbReference type="WBParaSite" id="SMUV_0000845001-mRNA-1"/>
    </source>
</evidence>
<dbReference type="WBParaSite" id="SMUV_0000845001-mRNA-1">
    <property type="protein sequence ID" value="SMUV_0000845001-mRNA-1"/>
    <property type="gene ID" value="SMUV_0000845001"/>
</dbReference>
<accession>A0A0N5AUB9</accession>
<dbReference type="GO" id="GO:0000166">
    <property type="term" value="F:nucleotide binding"/>
    <property type="evidence" value="ECO:0007669"/>
    <property type="project" value="UniProtKB-KW"/>
</dbReference>
<dbReference type="EC" id="2.4.1.122" evidence="4"/>
<comment type="pathway">
    <text evidence="2">Protein modification; protein glycosylation.</text>
</comment>
<sequence>MTQRSDYLWISPGLITYFKHNQKSIKLLCWITTYPSNYEKALAVKNTWCRRCIFVSSANNTELPTVNLNVTETRKNLWWKTKAALTYVYDNYYRDYDWFLKADDDTYVIVENLRSFLSQQTLLEPTYFGAKFKMMVRQGFMSGGAGYVMPKEVLKKIVTEGLQVIRKLSWINEGKDLCSSKNEGDEDVEVGLCMEKVGVKAGDSRDSLNRHRFSWLFFTYY</sequence>
<evidence type="ECO:0000313" key="13">
    <source>
        <dbReference type="Proteomes" id="UP000046393"/>
    </source>
</evidence>
<dbReference type="Proteomes" id="UP000046393">
    <property type="component" value="Unplaced"/>
</dbReference>
<dbReference type="AlphaFoldDB" id="A0A0N5AUB9"/>
<evidence type="ECO:0000256" key="3">
    <source>
        <dbReference type="ARBA" id="ARBA00006462"/>
    </source>
</evidence>
<keyword evidence="7" id="KW-0812">Transmembrane</keyword>
<name>A0A0N5AUB9_9BILA</name>
<evidence type="ECO:0000256" key="6">
    <source>
        <dbReference type="ARBA" id="ARBA00022679"/>
    </source>
</evidence>
<feature type="domain" description="Fringe-like glycosyltransferase" evidence="12">
    <location>
        <begin position="44"/>
        <end position="201"/>
    </location>
</feature>
<dbReference type="GO" id="GO:0016263">
    <property type="term" value="F:glycoprotein-N-acetylgalactosamine 3-beta-galactosyltransferase activity"/>
    <property type="evidence" value="ECO:0007669"/>
    <property type="project" value="UniProtKB-EC"/>
</dbReference>
<evidence type="ECO:0000259" key="12">
    <source>
        <dbReference type="Pfam" id="PF02434"/>
    </source>
</evidence>
<evidence type="ECO:0000256" key="5">
    <source>
        <dbReference type="ARBA" id="ARBA00022676"/>
    </source>
</evidence>
<dbReference type="GO" id="GO:0016020">
    <property type="term" value="C:membrane"/>
    <property type="evidence" value="ECO:0007669"/>
    <property type="project" value="UniProtKB-SubCell"/>
</dbReference>
<dbReference type="Pfam" id="PF02434">
    <property type="entry name" value="Fringe"/>
    <property type="match status" value="1"/>
</dbReference>
<evidence type="ECO:0000256" key="4">
    <source>
        <dbReference type="ARBA" id="ARBA00012557"/>
    </source>
</evidence>
<keyword evidence="5" id="KW-0328">Glycosyltransferase</keyword>
<dbReference type="InterPro" id="IPR003378">
    <property type="entry name" value="Fringe-like_glycosylTrfase"/>
</dbReference>
<evidence type="ECO:0000256" key="11">
    <source>
        <dbReference type="ARBA" id="ARBA00023136"/>
    </source>
</evidence>
<keyword evidence="8" id="KW-0547">Nucleotide-binding</keyword>
<proteinExistence type="inferred from homology"/>
<evidence type="ECO:0000256" key="10">
    <source>
        <dbReference type="ARBA" id="ARBA00022989"/>
    </source>
</evidence>
<protein>
    <recommendedName>
        <fullName evidence="4">N-acetylgalactosaminide beta-1,3-galactosyltransferase</fullName>
        <ecNumber evidence="4">2.4.1.122</ecNumber>
    </recommendedName>
</protein>
<evidence type="ECO:0000256" key="9">
    <source>
        <dbReference type="ARBA" id="ARBA00022968"/>
    </source>
</evidence>
<dbReference type="PANTHER" id="PTHR23033:SF14">
    <property type="entry name" value="GLYCOPROTEIN-N-ACETYLGALACTOSAMINE 3-BETA-GALACTOSYLTRANSFERASE 1-RELATED"/>
    <property type="match status" value="1"/>
</dbReference>
<keyword evidence="11" id="KW-0472">Membrane</keyword>
<keyword evidence="9" id="KW-0735">Signal-anchor</keyword>
<keyword evidence="10" id="KW-1133">Transmembrane helix</keyword>
<comment type="similarity">
    <text evidence="3">Belongs to the glycosyltransferase 31 family. Beta3-Gal-T subfamily.</text>
</comment>
<evidence type="ECO:0000256" key="7">
    <source>
        <dbReference type="ARBA" id="ARBA00022692"/>
    </source>
</evidence>
<dbReference type="UniPathway" id="UPA00378"/>
<organism evidence="13 14">
    <name type="scientific">Syphacia muris</name>
    <dbReference type="NCBI Taxonomy" id="451379"/>
    <lineage>
        <taxon>Eukaryota</taxon>
        <taxon>Metazoa</taxon>
        <taxon>Ecdysozoa</taxon>
        <taxon>Nematoda</taxon>
        <taxon>Chromadorea</taxon>
        <taxon>Rhabditida</taxon>
        <taxon>Spirurina</taxon>
        <taxon>Oxyuridomorpha</taxon>
        <taxon>Oxyuroidea</taxon>
        <taxon>Oxyuridae</taxon>
        <taxon>Syphacia</taxon>
    </lineage>
</organism>
<dbReference type="PANTHER" id="PTHR23033">
    <property type="entry name" value="BETA1,3-GALACTOSYLTRANSFERASE"/>
    <property type="match status" value="1"/>
</dbReference>
<reference evidence="14" key="1">
    <citation type="submission" date="2017-02" db="UniProtKB">
        <authorList>
            <consortium name="WormBaseParasite"/>
        </authorList>
    </citation>
    <scope>IDENTIFICATION</scope>
</reference>